<sequence>MDDVFLEPVERCYSLKAMEAAELLPILQGRSACVPGGRDYEGRSLVVIPVPTETQPWSKEHLEDTLRYFQAIYRCVIESKGVRQRGPGVCHRVKKCVIVVKRCHRGKRCVIVVKRCVIGVKRCHRDERCVKGASGCIIEDKVCVRGGKVCVKGGKVCVSVLKRDRGDSERPRVCRRGPGVCQRGPRDASEEVKGVSEGTTCVLDRVRGVSERARGVSEEARGIRGGNRCVIGGKRCHRGDKWVKGAIGCVRGGKRCVIVVKGGFSGGKSPDTRRNGLAVIVDAQRGAWRLARACIRQVMATLASDAPSILVLRPDAFWDKQRVDNCARMHRDGEPGLLGHVVSLPYHSVPWSEYPPGDWRLESGHDGRDLKYPPSLLFPRHWST</sequence>
<evidence type="ECO:0000313" key="1">
    <source>
        <dbReference type="EMBL" id="CAD7256196.1"/>
    </source>
</evidence>
<protein>
    <submittedName>
        <fullName evidence="1">Uncharacterized protein</fullName>
    </submittedName>
</protein>
<dbReference type="GO" id="GO:0080025">
    <property type="term" value="F:phosphatidylinositol-3,5-bisphosphate binding"/>
    <property type="evidence" value="ECO:0007669"/>
    <property type="project" value="TreeGrafter"/>
</dbReference>
<accession>A0A7R9ALG0</accession>
<dbReference type="GO" id="GO:0043325">
    <property type="term" value="F:phosphatidylinositol-3,4-bisphosphate binding"/>
    <property type="evidence" value="ECO:0007669"/>
    <property type="project" value="TreeGrafter"/>
</dbReference>
<name>A0A7R9ALG0_TIMSH</name>
<dbReference type="PANTHER" id="PTHR46607:SF1">
    <property type="entry name" value="SEC14 DOMAIN AND SPECTRIN REPEAT-CONTAINING PROTEIN 1"/>
    <property type="match status" value="1"/>
</dbReference>
<dbReference type="PANTHER" id="PTHR46607">
    <property type="entry name" value="SEC14 DOMAIN AND SPECTRIN REPEAT-CONTAINING PROTEIN 1"/>
    <property type="match status" value="1"/>
</dbReference>
<dbReference type="GO" id="GO:0070273">
    <property type="term" value="F:phosphatidylinositol-4-phosphate binding"/>
    <property type="evidence" value="ECO:0007669"/>
    <property type="project" value="TreeGrafter"/>
</dbReference>
<proteinExistence type="predicted"/>
<dbReference type="GO" id="GO:0032266">
    <property type="term" value="F:phosphatidylinositol-3-phosphate binding"/>
    <property type="evidence" value="ECO:0007669"/>
    <property type="project" value="TreeGrafter"/>
</dbReference>
<gene>
    <name evidence="1" type="ORF">TSIB3V08_LOCUS485</name>
</gene>
<dbReference type="GO" id="GO:0005546">
    <property type="term" value="F:phosphatidylinositol-4,5-bisphosphate binding"/>
    <property type="evidence" value="ECO:0007669"/>
    <property type="project" value="TreeGrafter"/>
</dbReference>
<dbReference type="AlphaFoldDB" id="A0A7R9ALG0"/>
<organism evidence="1">
    <name type="scientific">Timema shepardi</name>
    <name type="common">Walking stick</name>
    <dbReference type="NCBI Taxonomy" id="629360"/>
    <lineage>
        <taxon>Eukaryota</taxon>
        <taxon>Metazoa</taxon>
        <taxon>Ecdysozoa</taxon>
        <taxon>Arthropoda</taxon>
        <taxon>Hexapoda</taxon>
        <taxon>Insecta</taxon>
        <taxon>Pterygota</taxon>
        <taxon>Neoptera</taxon>
        <taxon>Polyneoptera</taxon>
        <taxon>Phasmatodea</taxon>
        <taxon>Timematodea</taxon>
        <taxon>Timematoidea</taxon>
        <taxon>Timematidae</taxon>
        <taxon>Timema</taxon>
    </lineage>
</organism>
<dbReference type="EMBL" id="OC000117">
    <property type="protein sequence ID" value="CAD7256196.1"/>
    <property type="molecule type" value="Genomic_DNA"/>
</dbReference>
<dbReference type="GO" id="GO:0010314">
    <property type="term" value="F:phosphatidylinositol-5-phosphate binding"/>
    <property type="evidence" value="ECO:0007669"/>
    <property type="project" value="TreeGrafter"/>
</dbReference>
<reference evidence="1" key="1">
    <citation type="submission" date="2020-11" db="EMBL/GenBank/DDBJ databases">
        <authorList>
            <person name="Tran Van P."/>
        </authorList>
    </citation>
    <scope>NUCLEOTIDE SEQUENCE</scope>
</reference>